<gene>
    <name evidence="1" type="ORF">METZ01_LOCUS337564</name>
</gene>
<dbReference type="EMBL" id="UINC01114417">
    <property type="protein sequence ID" value="SVC84710.1"/>
    <property type="molecule type" value="Genomic_DNA"/>
</dbReference>
<evidence type="ECO:0000313" key="1">
    <source>
        <dbReference type="EMBL" id="SVC84710.1"/>
    </source>
</evidence>
<proteinExistence type="predicted"/>
<reference evidence="1" key="1">
    <citation type="submission" date="2018-05" db="EMBL/GenBank/DDBJ databases">
        <authorList>
            <person name="Lanie J.A."/>
            <person name="Ng W.-L."/>
            <person name="Kazmierczak K.M."/>
            <person name="Andrzejewski T.M."/>
            <person name="Davidsen T.M."/>
            <person name="Wayne K.J."/>
            <person name="Tettelin H."/>
            <person name="Glass J.I."/>
            <person name="Rusch D."/>
            <person name="Podicherti R."/>
            <person name="Tsui H.-C.T."/>
            <person name="Winkler M.E."/>
        </authorList>
    </citation>
    <scope>NUCLEOTIDE SEQUENCE</scope>
</reference>
<protein>
    <submittedName>
        <fullName evidence="1">Uncharacterized protein</fullName>
    </submittedName>
</protein>
<accession>A0A382QIF0</accession>
<dbReference type="AlphaFoldDB" id="A0A382QIF0"/>
<sequence length="22" mass="2278">MQIILGIKSAGPFGTYVLPKSG</sequence>
<organism evidence="1">
    <name type="scientific">marine metagenome</name>
    <dbReference type="NCBI Taxonomy" id="408172"/>
    <lineage>
        <taxon>unclassified sequences</taxon>
        <taxon>metagenomes</taxon>
        <taxon>ecological metagenomes</taxon>
    </lineage>
</organism>
<name>A0A382QIF0_9ZZZZ</name>